<dbReference type="AlphaFoldDB" id="A0A1M5YR71"/>
<keyword evidence="2" id="KW-1185">Reference proteome</keyword>
<proteinExistence type="predicted"/>
<organism evidence="1 2">
    <name type="scientific">Desulfofustis glycolicus DSM 9705</name>
    <dbReference type="NCBI Taxonomy" id="1121409"/>
    <lineage>
        <taxon>Bacteria</taxon>
        <taxon>Pseudomonadati</taxon>
        <taxon>Thermodesulfobacteriota</taxon>
        <taxon>Desulfobulbia</taxon>
        <taxon>Desulfobulbales</taxon>
        <taxon>Desulfocapsaceae</taxon>
        <taxon>Desulfofustis</taxon>
    </lineage>
</organism>
<gene>
    <name evidence="1" type="ORF">SAMN02745124_04359</name>
</gene>
<evidence type="ECO:0000313" key="2">
    <source>
        <dbReference type="Proteomes" id="UP000184139"/>
    </source>
</evidence>
<accession>A0A1M5YR71</accession>
<name>A0A1M5YR71_9BACT</name>
<dbReference type="EMBL" id="FQXS01000052">
    <property type="protein sequence ID" value="SHI14585.1"/>
    <property type="molecule type" value="Genomic_DNA"/>
</dbReference>
<sequence>MLSLQQQYNLVPGRYAKEMASVSVLPHLKSMVVDLATYSWKGVSALQRSGQRIFRKGPRLPKAI</sequence>
<evidence type="ECO:0000313" key="1">
    <source>
        <dbReference type="EMBL" id="SHI14585.1"/>
    </source>
</evidence>
<protein>
    <submittedName>
        <fullName evidence="1">Uncharacterized protein</fullName>
    </submittedName>
</protein>
<dbReference type="Proteomes" id="UP000184139">
    <property type="component" value="Unassembled WGS sequence"/>
</dbReference>
<reference evidence="1 2" key="1">
    <citation type="submission" date="2016-11" db="EMBL/GenBank/DDBJ databases">
        <authorList>
            <person name="Jaros S."/>
            <person name="Januszkiewicz K."/>
            <person name="Wedrychowicz H."/>
        </authorList>
    </citation>
    <scope>NUCLEOTIDE SEQUENCE [LARGE SCALE GENOMIC DNA]</scope>
    <source>
        <strain evidence="1 2">DSM 9705</strain>
    </source>
</reference>